<dbReference type="RefSeq" id="WP_009196608.1">
    <property type="nucleotide sequence ID" value="NZ_AODQ01000099.1"/>
</dbReference>
<evidence type="ECO:0000259" key="6">
    <source>
        <dbReference type="PROSITE" id="PS50931"/>
    </source>
</evidence>
<evidence type="ECO:0000313" key="7">
    <source>
        <dbReference type="EMBL" id="EMR01651.1"/>
    </source>
</evidence>
<protein>
    <submittedName>
        <fullName evidence="7">Morphology and auto-aggregation control protein</fullName>
    </submittedName>
</protein>
<evidence type="ECO:0000256" key="5">
    <source>
        <dbReference type="ARBA" id="ARBA00023163"/>
    </source>
</evidence>
<keyword evidence="3" id="KW-0238">DNA-binding</keyword>
<proteinExistence type="inferred from homology"/>
<dbReference type="InterPro" id="IPR036388">
    <property type="entry name" value="WH-like_DNA-bd_sf"/>
</dbReference>
<dbReference type="AlphaFoldDB" id="M7N350"/>
<reference evidence="7 8" key="1">
    <citation type="journal article" date="2013" name="Genome Announc.">
        <title>Draft Genome Sequence of Cesiribacter andamanensis Strain AMV16T, Isolated from a Soil Sample from a Mud Volcano in the Andaman Islands, India.</title>
        <authorList>
            <person name="Shivaji S."/>
            <person name="Ara S."/>
            <person name="Begum Z."/>
            <person name="Srinivas T.N."/>
            <person name="Singh A."/>
            <person name="Kumar Pinnaka A."/>
        </authorList>
    </citation>
    <scope>NUCLEOTIDE SEQUENCE [LARGE SCALE GENOMIC DNA]</scope>
    <source>
        <strain evidence="7 8">AMV16</strain>
    </source>
</reference>
<dbReference type="GO" id="GO:0003677">
    <property type="term" value="F:DNA binding"/>
    <property type="evidence" value="ECO:0007669"/>
    <property type="project" value="UniProtKB-KW"/>
</dbReference>
<dbReference type="OrthoDB" id="9803735at2"/>
<dbReference type="PATRIC" id="fig|1279009.4.peg.3272"/>
<dbReference type="GO" id="GO:0003700">
    <property type="term" value="F:DNA-binding transcription factor activity"/>
    <property type="evidence" value="ECO:0007669"/>
    <property type="project" value="InterPro"/>
</dbReference>
<dbReference type="GO" id="GO:0032993">
    <property type="term" value="C:protein-DNA complex"/>
    <property type="evidence" value="ECO:0007669"/>
    <property type="project" value="TreeGrafter"/>
</dbReference>
<keyword evidence="8" id="KW-1185">Reference proteome</keyword>
<keyword evidence="2" id="KW-0805">Transcription regulation</keyword>
<gene>
    <name evidence="7" type="primary">oxyR</name>
    <name evidence="7" type="ORF">ADICEAN_03225</name>
</gene>
<dbReference type="PANTHER" id="PTHR30346">
    <property type="entry name" value="TRANSCRIPTIONAL DUAL REGULATOR HCAR-RELATED"/>
    <property type="match status" value="1"/>
</dbReference>
<name>M7N350_9BACT</name>
<dbReference type="InterPro" id="IPR036390">
    <property type="entry name" value="WH_DNA-bd_sf"/>
</dbReference>
<evidence type="ECO:0000256" key="2">
    <source>
        <dbReference type="ARBA" id="ARBA00023015"/>
    </source>
</evidence>
<dbReference type="CDD" id="cd08411">
    <property type="entry name" value="PBP2_OxyR"/>
    <property type="match status" value="1"/>
</dbReference>
<evidence type="ECO:0000256" key="3">
    <source>
        <dbReference type="ARBA" id="ARBA00023125"/>
    </source>
</evidence>
<dbReference type="InterPro" id="IPR000847">
    <property type="entry name" value="LysR_HTH_N"/>
</dbReference>
<dbReference type="eggNOG" id="COG0583">
    <property type="taxonomic scope" value="Bacteria"/>
</dbReference>
<keyword evidence="5" id="KW-0804">Transcription</keyword>
<dbReference type="SUPFAM" id="SSF53850">
    <property type="entry name" value="Periplasmic binding protein-like II"/>
    <property type="match status" value="1"/>
</dbReference>
<dbReference type="Proteomes" id="UP000011910">
    <property type="component" value="Unassembled WGS sequence"/>
</dbReference>
<keyword evidence="4" id="KW-0010">Activator</keyword>
<dbReference type="EMBL" id="AODQ01000099">
    <property type="protein sequence ID" value="EMR01651.1"/>
    <property type="molecule type" value="Genomic_DNA"/>
</dbReference>
<evidence type="ECO:0000256" key="1">
    <source>
        <dbReference type="ARBA" id="ARBA00009437"/>
    </source>
</evidence>
<dbReference type="PROSITE" id="PS50931">
    <property type="entry name" value="HTH_LYSR"/>
    <property type="match status" value="1"/>
</dbReference>
<dbReference type="PRINTS" id="PR00039">
    <property type="entry name" value="HTHLYSR"/>
</dbReference>
<dbReference type="InterPro" id="IPR005119">
    <property type="entry name" value="LysR_subst-bd"/>
</dbReference>
<organism evidence="7 8">
    <name type="scientific">Cesiribacter andamanensis AMV16</name>
    <dbReference type="NCBI Taxonomy" id="1279009"/>
    <lineage>
        <taxon>Bacteria</taxon>
        <taxon>Pseudomonadati</taxon>
        <taxon>Bacteroidota</taxon>
        <taxon>Cytophagia</taxon>
        <taxon>Cytophagales</taxon>
        <taxon>Cesiribacteraceae</taxon>
        <taxon>Cesiribacter</taxon>
    </lineage>
</organism>
<comment type="similarity">
    <text evidence="1">Belongs to the LysR transcriptional regulatory family.</text>
</comment>
<accession>M7N350</accession>
<dbReference type="PANTHER" id="PTHR30346:SF26">
    <property type="entry name" value="HYDROGEN PEROXIDE-INDUCIBLE GENES ACTIVATOR"/>
    <property type="match status" value="1"/>
</dbReference>
<dbReference type="Gene3D" id="1.10.10.10">
    <property type="entry name" value="Winged helix-like DNA-binding domain superfamily/Winged helix DNA-binding domain"/>
    <property type="match status" value="1"/>
</dbReference>
<dbReference type="Pfam" id="PF00126">
    <property type="entry name" value="HTH_1"/>
    <property type="match status" value="1"/>
</dbReference>
<dbReference type="Gene3D" id="3.40.190.10">
    <property type="entry name" value="Periplasmic binding protein-like II"/>
    <property type="match status" value="2"/>
</dbReference>
<evidence type="ECO:0000256" key="4">
    <source>
        <dbReference type="ARBA" id="ARBA00023159"/>
    </source>
</evidence>
<dbReference type="Pfam" id="PF03466">
    <property type="entry name" value="LysR_substrate"/>
    <property type="match status" value="1"/>
</dbReference>
<sequence length="312" mass="35546">MSTITQLEYLLAVDTHRHFAAAAEACNVTQPTLSMQIKKLEEELGVLVFDRSKQPVIPTEAGKALLLQARTVVQQHKKLQEIADGFKGQISGELHLGIIPTLAPYLLPYFAGAFAREYPQVKLLVQELPTEEIVHRLKKDQLDVGLLVTPLHDQSISERPLFYEEIKLYINPQHPLARHQEVSARQLSQPDMWLLAAGHCFRSQVLNLCQQKSAEGELPFRFESGSLETLRRLVETEGGFTLLPELATEELPSERQELVHRLAQPRPLREVSLVYTRHYAKQRLLEALAQTILEYIPSRLQRSDRGTVVEWK</sequence>
<dbReference type="STRING" id="1279009.ADICEAN_03225"/>
<feature type="domain" description="HTH lysR-type" evidence="6">
    <location>
        <begin position="1"/>
        <end position="59"/>
    </location>
</feature>
<comment type="caution">
    <text evidence="7">The sequence shown here is derived from an EMBL/GenBank/DDBJ whole genome shotgun (WGS) entry which is preliminary data.</text>
</comment>
<evidence type="ECO:0000313" key="8">
    <source>
        <dbReference type="Proteomes" id="UP000011910"/>
    </source>
</evidence>
<dbReference type="FunFam" id="1.10.10.10:FF:000001">
    <property type="entry name" value="LysR family transcriptional regulator"/>
    <property type="match status" value="1"/>
</dbReference>
<dbReference type="SUPFAM" id="SSF46785">
    <property type="entry name" value="Winged helix' DNA-binding domain"/>
    <property type="match status" value="1"/>
</dbReference>